<evidence type="ECO:0000313" key="8">
    <source>
        <dbReference type="Proteomes" id="UP000245379"/>
    </source>
</evidence>
<evidence type="ECO:0000256" key="3">
    <source>
        <dbReference type="ARBA" id="ARBA00023082"/>
    </source>
</evidence>
<organism evidence="7 8">
    <name type="scientific">Pedobacter yonginense</name>
    <dbReference type="NCBI Taxonomy" id="651869"/>
    <lineage>
        <taxon>Bacteria</taxon>
        <taxon>Pseudomonadati</taxon>
        <taxon>Bacteroidota</taxon>
        <taxon>Sphingobacteriia</taxon>
        <taxon>Sphingobacteriales</taxon>
        <taxon>Sphingobacteriaceae</taxon>
        <taxon>Pedobacter</taxon>
    </lineage>
</organism>
<dbReference type="GO" id="GO:0003677">
    <property type="term" value="F:DNA binding"/>
    <property type="evidence" value="ECO:0007669"/>
    <property type="project" value="InterPro"/>
</dbReference>
<evidence type="ECO:0000256" key="4">
    <source>
        <dbReference type="ARBA" id="ARBA00023163"/>
    </source>
</evidence>
<dbReference type="Pfam" id="PF08281">
    <property type="entry name" value="Sigma70_r4_2"/>
    <property type="match status" value="1"/>
</dbReference>
<dbReference type="InterPro" id="IPR014284">
    <property type="entry name" value="RNA_pol_sigma-70_dom"/>
</dbReference>
<accession>A0A317EKE6</accession>
<dbReference type="GO" id="GO:0016987">
    <property type="term" value="F:sigma factor activity"/>
    <property type="evidence" value="ECO:0007669"/>
    <property type="project" value="UniProtKB-KW"/>
</dbReference>
<keyword evidence="8" id="KW-1185">Reference proteome</keyword>
<keyword evidence="2" id="KW-0805">Transcription regulation</keyword>
<dbReference type="PANTHER" id="PTHR43133">
    <property type="entry name" value="RNA POLYMERASE ECF-TYPE SIGMA FACTO"/>
    <property type="match status" value="1"/>
</dbReference>
<evidence type="ECO:0000259" key="6">
    <source>
        <dbReference type="Pfam" id="PF08281"/>
    </source>
</evidence>
<dbReference type="Gene3D" id="1.10.10.10">
    <property type="entry name" value="Winged helix-like DNA-binding domain superfamily/Winged helix DNA-binding domain"/>
    <property type="match status" value="1"/>
</dbReference>
<dbReference type="Proteomes" id="UP000245379">
    <property type="component" value="Unassembled WGS sequence"/>
</dbReference>
<dbReference type="AlphaFoldDB" id="A0A317EKE6"/>
<protein>
    <recommendedName>
        <fullName evidence="9">Sigma-70 family RNA polymerase sigma factor</fullName>
    </recommendedName>
</protein>
<dbReference type="NCBIfam" id="TIGR02937">
    <property type="entry name" value="sigma70-ECF"/>
    <property type="match status" value="1"/>
</dbReference>
<dbReference type="Gene3D" id="1.10.1740.10">
    <property type="match status" value="1"/>
</dbReference>
<evidence type="ECO:0008006" key="9">
    <source>
        <dbReference type="Google" id="ProtNLM"/>
    </source>
</evidence>
<dbReference type="InterPro" id="IPR007627">
    <property type="entry name" value="RNA_pol_sigma70_r2"/>
</dbReference>
<feature type="domain" description="RNA polymerase sigma factor 70 region 4 type 2" evidence="6">
    <location>
        <begin position="120"/>
        <end position="169"/>
    </location>
</feature>
<evidence type="ECO:0000256" key="1">
    <source>
        <dbReference type="ARBA" id="ARBA00010641"/>
    </source>
</evidence>
<keyword evidence="4" id="KW-0804">Transcription</keyword>
<gene>
    <name evidence="7" type="ORF">DHW03_16190</name>
</gene>
<comment type="caution">
    <text evidence="7">The sequence shown here is derived from an EMBL/GenBank/DDBJ whole genome shotgun (WGS) entry which is preliminary data.</text>
</comment>
<dbReference type="PANTHER" id="PTHR43133:SF46">
    <property type="entry name" value="RNA POLYMERASE SIGMA-70 FACTOR ECF SUBFAMILY"/>
    <property type="match status" value="1"/>
</dbReference>
<dbReference type="InterPro" id="IPR013325">
    <property type="entry name" value="RNA_pol_sigma_r2"/>
</dbReference>
<dbReference type="InterPro" id="IPR036388">
    <property type="entry name" value="WH-like_DNA-bd_sf"/>
</dbReference>
<reference evidence="7 8" key="1">
    <citation type="submission" date="2018-05" db="EMBL/GenBank/DDBJ databases">
        <title>Pedobacter paludis sp. nov., isolated from wetland soil.</title>
        <authorList>
            <person name="Zhang Y."/>
            <person name="Wang G."/>
        </authorList>
    </citation>
    <scope>NUCLEOTIDE SEQUENCE [LARGE SCALE GENOMIC DNA]</scope>
    <source>
        <strain evidence="7 8">KCTC22721</strain>
    </source>
</reference>
<keyword evidence="3" id="KW-0731">Sigma factor</keyword>
<dbReference type="InterPro" id="IPR013249">
    <property type="entry name" value="RNA_pol_sigma70_r4_t2"/>
</dbReference>
<dbReference type="Pfam" id="PF04542">
    <property type="entry name" value="Sigma70_r2"/>
    <property type="match status" value="1"/>
</dbReference>
<comment type="similarity">
    <text evidence="1">Belongs to the sigma-70 factor family. ECF subfamily.</text>
</comment>
<dbReference type="SUPFAM" id="SSF88659">
    <property type="entry name" value="Sigma3 and sigma4 domains of RNA polymerase sigma factors"/>
    <property type="match status" value="1"/>
</dbReference>
<dbReference type="EMBL" id="QGNZ01000004">
    <property type="protein sequence ID" value="PWS26323.1"/>
    <property type="molecule type" value="Genomic_DNA"/>
</dbReference>
<dbReference type="RefSeq" id="WP_109926889.1">
    <property type="nucleotide sequence ID" value="NZ_QGNZ01000004.1"/>
</dbReference>
<dbReference type="InterPro" id="IPR013324">
    <property type="entry name" value="RNA_pol_sigma_r3/r4-like"/>
</dbReference>
<dbReference type="OrthoDB" id="9150024at2"/>
<dbReference type="InterPro" id="IPR039425">
    <property type="entry name" value="RNA_pol_sigma-70-like"/>
</dbReference>
<name>A0A317EKE6_9SPHI</name>
<proteinExistence type="inferred from homology"/>
<evidence type="ECO:0000313" key="7">
    <source>
        <dbReference type="EMBL" id="PWS26323.1"/>
    </source>
</evidence>
<feature type="domain" description="RNA polymerase sigma-70 region 2" evidence="5">
    <location>
        <begin position="20"/>
        <end position="86"/>
    </location>
</feature>
<sequence>MQENIWKDIQNGDATAMKTLYRECYQNLYVHAYRMLPDKEKIKDCLHEIFCELWEKRNHIGDIAYIEAYLKTCVRNRILKEIKQNSHTENLDNIGESSEMSVYSYEQLLIESQYLEERKLKIWDAVNKLTPMQRQIISLKFYESLSYQAIAVQLQLKPRTVYNHVYAAIYTLKTALKV</sequence>
<dbReference type="GO" id="GO:0006352">
    <property type="term" value="P:DNA-templated transcription initiation"/>
    <property type="evidence" value="ECO:0007669"/>
    <property type="project" value="InterPro"/>
</dbReference>
<dbReference type="SUPFAM" id="SSF88946">
    <property type="entry name" value="Sigma2 domain of RNA polymerase sigma factors"/>
    <property type="match status" value="1"/>
</dbReference>
<evidence type="ECO:0000256" key="2">
    <source>
        <dbReference type="ARBA" id="ARBA00023015"/>
    </source>
</evidence>
<evidence type="ECO:0000259" key="5">
    <source>
        <dbReference type="Pfam" id="PF04542"/>
    </source>
</evidence>